<dbReference type="Pfam" id="PF18955">
    <property type="entry name" value="DUF5698"/>
    <property type="match status" value="1"/>
</dbReference>
<evidence type="ECO:0000256" key="2">
    <source>
        <dbReference type="ARBA" id="ARBA00022475"/>
    </source>
</evidence>
<comment type="subcellular location">
    <subcellularLocation>
        <location evidence="1 6">Cell membrane</location>
        <topology evidence="1 6">Multi-pass membrane protein</topology>
    </subcellularLocation>
</comment>
<organism evidence="9 10">
    <name type="scientific">Bacillus xiapuensis</name>
    <dbReference type="NCBI Taxonomy" id="2014075"/>
    <lineage>
        <taxon>Bacteria</taxon>
        <taxon>Bacillati</taxon>
        <taxon>Bacillota</taxon>
        <taxon>Bacilli</taxon>
        <taxon>Bacillales</taxon>
        <taxon>Bacillaceae</taxon>
        <taxon>Bacillus</taxon>
    </lineage>
</organism>
<dbReference type="HAMAP" id="MF_01515">
    <property type="entry name" value="UPF0316"/>
    <property type="match status" value="1"/>
</dbReference>
<feature type="domain" description="DUF5698" evidence="8">
    <location>
        <begin position="23"/>
        <end position="79"/>
    </location>
</feature>
<evidence type="ECO:0000313" key="10">
    <source>
        <dbReference type="Proteomes" id="UP001330749"/>
    </source>
</evidence>
<evidence type="ECO:0000256" key="3">
    <source>
        <dbReference type="ARBA" id="ARBA00022692"/>
    </source>
</evidence>
<dbReference type="Proteomes" id="UP001330749">
    <property type="component" value="Unassembled WGS sequence"/>
</dbReference>
<evidence type="ECO:0000256" key="4">
    <source>
        <dbReference type="ARBA" id="ARBA00022989"/>
    </source>
</evidence>
<accession>A0ABU6NA26</accession>
<keyword evidence="5 6" id="KW-0472">Membrane</keyword>
<keyword evidence="3 6" id="KW-0812">Transmembrane</keyword>
<sequence>MFGLEPIIFIIIVINILYVAFFTLRMLLVIKGQKVWASIISMLEVYVYLVGLTIFLDNLNKPSNMIAYCAGWGLGVYLGGKIEEVLALGYVTVQAIVHSFDFELPHALKRQGFGVASWTADEKSGRRTVIQVLVKRRHEQKVLKIINKMSPNAFVISYELKNFQEGFWGKGTF</sequence>
<protein>
    <recommendedName>
        <fullName evidence="6">UPF0316 protein P4447_11465</fullName>
    </recommendedName>
</protein>
<evidence type="ECO:0000256" key="1">
    <source>
        <dbReference type="ARBA" id="ARBA00004651"/>
    </source>
</evidence>
<dbReference type="PANTHER" id="PTHR40060">
    <property type="entry name" value="UPF0316 PROTEIN YEBE"/>
    <property type="match status" value="1"/>
</dbReference>
<dbReference type="InterPro" id="IPR022930">
    <property type="entry name" value="UPF0316"/>
</dbReference>
<dbReference type="RefSeq" id="WP_327968089.1">
    <property type="nucleotide sequence ID" value="NZ_JARMQG010000135.1"/>
</dbReference>
<evidence type="ECO:0000256" key="5">
    <source>
        <dbReference type="ARBA" id="ARBA00023136"/>
    </source>
</evidence>
<dbReference type="NCBIfam" id="NF003194">
    <property type="entry name" value="PRK04164.1-5"/>
    <property type="match status" value="1"/>
</dbReference>
<evidence type="ECO:0000259" key="8">
    <source>
        <dbReference type="Pfam" id="PF18955"/>
    </source>
</evidence>
<dbReference type="CDD" id="cd16381">
    <property type="entry name" value="YitT_C_like_1"/>
    <property type="match status" value="1"/>
</dbReference>
<dbReference type="InterPro" id="IPR019264">
    <property type="entry name" value="DUF2179"/>
</dbReference>
<keyword evidence="2 6" id="KW-1003">Cell membrane</keyword>
<dbReference type="Pfam" id="PF10035">
    <property type="entry name" value="DUF2179"/>
    <property type="match status" value="1"/>
</dbReference>
<keyword evidence="10" id="KW-1185">Reference proteome</keyword>
<feature type="transmembrane region" description="Helical" evidence="6">
    <location>
        <begin position="6"/>
        <end position="28"/>
    </location>
</feature>
<evidence type="ECO:0000256" key="6">
    <source>
        <dbReference type="HAMAP-Rule" id="MF_01515"/>
    </source>
</evidence>
<dbReference type="PANTHER" id="PTHR40060:SF1">
    <property type="entry name" value="UPF0316 PROTEIN YEBE"/>
    <property type="match status" value="1"/>
</dbReference>
<comment type="caution">
    <text evidence="9">The sequence shown here is derived from an EMBL/GenBank/DDBJ whole genome shotgun (WGS) entry which is preliminary data.</text>
</comment>
<feature type="domain" description="DUF2179" evidence="7">
    <location>
        <begin position="114"/>
        <end position="163"/>
    </location>
</feature>
<proteinExistence type="inferred from homology"/>
<name>A0ABU6NA26_9BACI</name>
<evidence type="ECO:0000259" key="7">
    <source>
        <dbReference type="Pfam" id="PF10035"/>
    </source>
</evidence>
<comment type="similarity">
    <text evidence="6">Belongs to the UPF0316 family.</text>
</comment>
<dbReference type="EMBL" id="JARMQG010000135">
    <property type="protein sequence ID" value="MED3563061.1"/>
    <property type="molecule type" value="Genomic_DNA"/>
</dbReference>
<evidence type="ECO:0000313" key="9">
    <source>
        <dbReference type="EMBL" id="MED3563061.1"/>
    </source>
</evidence>
<reference evidence="9 10" key="1">
    <citation type="submission" date="2023-03" db="EMBL/GenBank/DDBJ databases">
        <title>Bacillus Genome Sequencing.</title>
        <authorList>
            <person name="Dunlap C."/>
        </authorList>
    </citation>
    <scope>NUCLEOTIDE SEQUENCE [LARGE SCALE GENOMIC DNA]</scope>
    <source>
        <strain evidence="9 10">B-14544</strain>
    </source>
</reference>
<gene>
    <name evidence="9" type="ORF">P4447_11465</name>
</gene>
<dbReference type="InterPro" id="IPR044035">
    <property type="entry name" value="DUF5698"/>
</dbReference>
<feature type="transmembrane region" description="Helical" evidence="6">
    <location>
        <begin position="35"/>
        <end position="56"/>
    </location>
</feature>
<keyword evidence="4 6" id="KW-1133">Transmembrane helix</keyword>